<organism evidence="1">
    <name type="scientific">Nothobranchius pienaari</name>
    <dbReference type="NCBI Taxonomy" id="704102"/>
    <lineage>
        <taxon>Eukaryota</taxon>
        <taxon>Metazoa</taxon>
        <taxon>Chordata</taxon>
        <taxon>Craniata</taxon>
        <taxon>Vertebrata</taxon>
        <taxon>Euteleostomi</taxon>
        <taxon>Actinopterygii</taxon>
        <taxon>Neopterygii</taxon>
        <taxon>Teleostei</taxon>
        <taxon>Neoteleostei</taxon>
        <taxon>Acanthomorphata</taxon>
        <taxon>Ovalentaria</taxon>
        <taxon>Atherinomorphae</taxon>
        <taxon>Cyprinodontiformes</taxon>
        <taxon>Nothobranchiidae</taxon>
        <taxon>Nothobranchius</taxon>
    </lineage>
</organism>
<accession>A0A1A8LC67</accession>
<proteinExistence type="predicted"/>
<feature type="non-terminal residue" evidence="1">
    <location>
        <position position="1"/>
    </location>
</feature>
<dbReference type="EMBL" id="HAEF01005043">
    <property type="protein sequence ID" value="SBR42425.1"/>
    <property type="molecule type" value="Transcribed_RNA"/>
</dbReference>
<gene>
    <name evidence="1" type="primary">Nfu_g_1_000022</name>
</gene>
<name>A0A1A8LC67_9TELE</name>
<sequence>KMRFDLQEFLDSPSLEKLESCRKDDLLCIAAHFDVCVVRSDVKRD</sequence>
<reference evidence="1" key="1">
    <citation type="submission" date="2016-05" db="EMBL/GenBank/DDBJ databases">
        <authorList>
            <person name="Lavstsen T."/>
            <person name="Jespersen J.S."/>
        </authorList>
    </citation>
    <scope>NUCLEOTIDE SEQUENCE</scope>
    <source>
        <tissue evidence="1">Brain</tissue>
    </source>
</reference>
<feature type="non-terminal residue" evidence="1">
    <location>
        <position position="45"/>
    </location>
</feature>
<dbReference type="AlphaFoldDB" id="A0A1A8LC67"/>
<evidence type="ECO:0000313" key="1">
    <source>
        <dbReference type="EMBL" id="SBR42425.1"/>
    </source>
</evidence>
<protein>
    <submittedName>
        <fullName evidence="1">Uncharacterized protein</fullName>
    </submittedName>
</protein>
<reference evidence="1" key="2">
    <citation type="submission" date="2016-06" db="EMBL/GenBank/DDBJ databases">
        <title>The genome of a short-lived fish provides insights into sex chromosome evolution and the genetic control of aging.</title>
        <authorList>
            <person name="Reichwald K."/>
            <person name="Felder M."/>
            <person name="Petzold A."/>
            <person name="Koch P."/>
            <person name="Groth M."/>
            <person name="Platzer M."/>
        </authorList>
    </citation>
    <scope>NUCLEOTIDE SEQUENCE</scope>
    <source>
        <tissue evidence="1">Brain</tissue>
    </source>
</reference>